<dbReference type="RefSeq" id="WP_128268818.1">
    <property type="nucleotide sequence ID" value="NZ_SAUW01000003.1"/>
</dbReference>
<evidence type="ECO:0000313" key="2">
    <source>
        <dbReference type="Proteomes" id="UP000285710"/>
    </source>
</evidence>
<dbReference type="Proteomes" id="UP000285710">
    <property type="component" value="Unassembled WGS sequence"/>
</dbReference>
<sequence length="76" mass="8613">MVRIDRDRHVNPAFVSFLEWDRRHYMNGPGESVLIITMYDGTTHRVRHEPGYYGGADAYAVEKAILSASNFGQGVI</sequence>
<dbReference type="AlphaFoldDB" id="A0A443J1A5"/>
<dbReference type="EMBL" id="SAUW01000003">
    <property type="protein sequence ID" value="RWR14244.1"/>
    <property type="molecule type" value="Genomic_DNA"/>
</dbReference>
<evidence type="ECO:0000313" key="1">
    <source>
        <dbReference type="EMBL" id="RWR14244.1"/>
    </source>
</evidence>
<gene>
    <name evidence="1" type="ORF">D2T33_03230</name>
</gene>
<name>A0A443J1A5_9RHOB</name>
<reference evidence="1 2" key="1">
    <citation type="submission" date="2019-01" db="EMBL/GenBank/DDBJ databases">
        <title>Sinorhodobacter populi sp. nov. isolated from the symptomatic bark tissue of Populus euramericana canker.</title>
        <authorList>
            <person name="Xu G."/>
        </authorList>
    </citation>
    <scope>NUCLEOTIDE SEQUENCE [LARGE SCALE GENOMIC DNA]</scope>
    <source>
        <strain evidence="1 2">2D-5</strain>
    </source>
</reference>
<keyword evidence="2" id="KW-1185">Reference proteome</keyword>
<proteinExistence type="predicted"/>
<comment type="caution">
    <text evidence="1">The sequence shown here is derived from an EMBL/GenBank/DDBJ whole genome shotgun (WGS) entry which is preliminary data.</text>
</comment>
<organism evidence="1 2">
    <name type="scientific">Paenirhodobacter populi</name>
    <dbReference type="NCBI Taxonomy" id="2306993"/>
    <lineage>
        <taxon>Bacteria</taxon>
        <taxon>Pseudomonadati</taxon>
        <taxon>Pseudomonadota</taxon>
        <taxon>Alphaproteobacteria</taxon>
        <taxon>Rhodobacterales</taxon>
        <taxon>Rhodobacter group</taxon>
        <taxon>Paenirhodobacter</taxon>
    </lineage>
</organism>
<reference evidence="1 2" key="2">
    <citation type="submission" date="2019-01" db="EMBL/GenBank/DDBJ databases">
        <authorList>
            <person name="Li Y."/>
        </authorList>
    </citation>
    <scope>NUCLEOTIDE SEQUENCE [LARGE SCALE GENOMIC DNA]</scope>
    <source>
        <strain evidence="1 2">2D-5</strain>
    </source>
</reference>
<protein>
    <submittedName>
        <fullName evidence="1">Uncharacterized protein</fullName>
    </submittedName>
</protein>
<accession>A0A443J1A5</accession>